<feature type="compositionally biased region" description="Polar residues" evidence="1">
    <location>
        <begin position="183"/>
        <end position="192"/>
    </location>
</feature>
<sequence length="361" mass="40937">MKKILLLLVMSMTSLLCLSQDSWDIITLKNGSVIVGKITEFNFNENLTVQTKDGYGYRFRMQDVQSVTKEKKQEQNRFNRVTPNNQNINQISSGNRSNYNQQSQVPNYQNATTFSSVPANVPLNNGSALSSQPQNNTNTYETLNSNQNLQRNYQGNPNNSFNNPSQFQNYQNTQSQTQYPQPITNQNTSNLRNNQYPNSNYNNQQNPNNQAVSGYYTNDPGNSRQQVFSTTATPITAPIQARKVPESDIFTNVNNYSNLKNVTPKVDCNQGFGNFGFVNRTNKNILVSIQKKQKDGYFADYKEISIGPNSKGYFNNIKANDYPFLVKTKKRLVGTNQSEYVILGKGSILIQKCRTEHLSIQ</sequence>
<feature type="compositionally biased region" description="Polar residues" evidence="1">
    <location>
        <begin position="99"/>
        <end position="151"/>
    </location>
</feature>
<reference evidence="3 4" key="1">
    <citation type="journal article" date="2013" name="Int. J. Syst. Evol. Microbiol.">
        <title>Aquimarina gracilis sp. nov., isolated from the gut microflora of a mussel, Mytilus coruscus, and emended description of Aquimarina spongiae.</title>
        <authorList>
            <person name="Park S.C."/>
            <person name="Choe H.N."/>
            <person name="Baik K.S."/>
            <person name="Seong C.N."/>
        </authorList>
    </citation>
    <scope>NUCLEOTIDE SEQUENCE [LARGE SCALE GENOMIC DNA]</scope>
    <source>
        <strain evidence="3 4">PSC32</strain>
    </source>
</reference>
<gene>
    <name evidence="3" type="ORF">U6A24_11355</name>
</gene>
<feature type="chain" id="PRO_5045332993" evidence="2">
    <location>
        <begin position="20"/>
        <end position="361"/>
    </location>
</feature>
<feature type="region of interest" description="Disordered" evidence="1">
    <location>
        <begin position="73"/>
        <end position="226"/>
    </location>
</feature>
<dbReference type="RefSeq" id="WP_324180093.1">
    <property type="nucleotide sequence ID" value="NZ_BAABAW010000006.1"/>
</dbReference>
<dbReference type="EMBL" id="JAYKLX010000005">
    <property type="protein sequence ID" value="MEB3346063.1"/>
    <property type="molecule type" value="Genomic_DNA"/>
</dbReference>
<proteinExistence type="predicted"/>
<evidence type="ECO:0000313" key="3">
    <source>
        <dbReference type="EMBL" id="MEB3346063.1"/>
    </source>
</evidence>
<evidence type="ECO:0000313" key="4">
    <source>
        <dbReference type="Proteomes" id="UP001327027"/>
    </source>
</evidence>
<name>A0ABU5ZW32_9FLAO</name>
<dbReference type="Proteomes" id="UP001327027">
    <property type="component" value="Unassembled WGS sequence"/>
</dbReference>
<evidence type="ECO:0000256" key="1">
    <source>
        <dbReference type="SAM" id="MobiDB-lite"/>
    </source>
</evidence>
<organism evidence="3 4">
    <name type="scientific">Aquimarina gracilis</name>
    <dbReference type="NCBI Taxonomy" id="874422"/>
    <lineage>
        <taxon>Bacteria</taxon>
        <taxon>Pseudomonadati</taxon>
        <taxon>Bacteroidota</taxon>
        <taxon>Flavobacteriia</taxon>
        <taxon>Flavobacteriales</taxon>
        <taxon>Flavobacteriaceae</taxon>
        <taxon>Aquimarina</taxon>
    </lineage>
</organism>
<evidence type="ECO:0000256" key="2">
    <source>
        <dbReference type="SAM" id="SignalP"/>
    </source>
</evidence>
<feature type="compositionally biased region" description="Low complexity" evidence="1">
    <location>
        <begin position="84"/>
        <end position="98"/>
    </location>
</feature>
<protein>
    <submittedName>
        <fullName evidence="3">Uncharacterized protein</fullName>
    </submittedName>
</protein>
<feature type="compositionally biased region" description="Low complexity" evidence="1">
    <location>
        <begin position="193"/>
        <end position="210"/>
    </location>
</feature>
<comment type="caution">
    <text evidence="3">The sequence shown here is derived from an EMBL/GenBank/DDBJ whole genome shotgun (WGS) entry which is preliminary data.</text>
</comment>
<feature type="signal peptide" evidence="2">
    <location>
        <begin position="1"/>
        <end position="19"/>
    </location>
</feature>
<keyword evidence="2" id="KW-0732">Signal</keyword>
<accession>A0ABU5ZW32</accession>
<feature type="compositionally biased region" description="Polar residues" evidence="1">
    <location>
        <begin position="211"/>
        <end position="226"/>
    </location>
</feature>
<keyword evidence="4" id="KW-1185">Reference proteome</keyword>
<feature type="compositionally biased region" description="Low complexity" evidence="1">
    <location>
        <begin position="152"/>
        <end position="182"/>
    </location>
</feature>